<evidence type="ECO:0000256" key="3">
    <source>
        <dbReference type="SAM" id="SignalP"/>
    </source>
</evidence>
<reference evidence="5 6" key="1">
    <citation type="submission" date="2015-11" db="EMBL/GenBank/DDBJ databases">
        <title>Expanding the genomic diversity of Burkholderia species for the development of highly accurate diagnostics.</title>
        <authorList>
            <person name="Sahl J."/>
            <person name="Keim P."/>
            <person name="Wagner D."/>
        </authorList>
    </citation>
    <scope>NUCLEOTIDE SEQUENCE [LARGE SCALE GENOMIC DNA]</scope>
    <source>
        <strain evidence="5 6">MSMB2036</strain>
    </source>
</reference>
<proteinExistence type="predicted"/>
<comment type="subcellular location">
    <subcellularLocation>
        <location evidence="1">Virion</location>
    </subcellularLocation>
</comment>
<dbReference type="InterPro" id="IPR024455">
    <property type="entry name" value="Phage_capsid"/>
</dbReference>
<gene>
    <name evidence="5" type="ORF">WJ33_06195</name>
</gene>
<dbReference type="InterPro" id="IPR054612">
    <property type="entry name" value="Phage_capsid-like_C"/>
</dbReference>
<comment type="caution">
    <text evidence="5">The sequence shown here is derived from an EMBL/GenBank/DDBJ whole genome shotgun (WGS) entry which is preliminary data.</text>
</comment>
<evidence type="ECO:0000256" key="2">
    <source>
        <dbReference type="SAM" id="Coils"/>
    </source>
</evidence>
<protein>
    <submittedName>
        <fullName evidence="5">Capsid protein</fullName>
    </submittedName>
</protein>
<dbReference type="EMBL" id="LOXM01000262">
    <property type="protein sequence ID" value="KVG55640.1"/>
    <property type="molecule type" value="Genomic_DNA"/>
</dbReference>
<feature type="domain" description="Phage capsid-like C-terminal" evidence="4">
    <location>
        <begin position="138"/>
        <end position="420"/>
    </location>
</feature>
<evidence type="ECO:0000259" key="4">
    <source>
        <dbReference type="Pfam" id="PF05065"/>
    </source>
</evidence>
<dbReference type="AlphaFoldDB" id="A0A118HL36"/>
<accession>A0A118HL36</accession>
<feature type="chain" id="PRO_5007159162" evidence="3">
    <location>
        <begin position="21"/>
        <end position="425"/>
    </location>
</feature>
<sequence length="425" mass="45232">MSKKLLIAAFAAALSGTAGAVPRGIMSVRAEAPGEIKALIDNLQKAFHDFKAEHTKQLDAVKAGLPTSDAMAKVEKVSADLESLQASVDEANIKLAAAQMGANGAKPLRDAEYSDAFNAHFKRGDVNAALNKGEAEEGGYLTPIEWDRSITNKLVVISPMRQLCQVQSVSKAGFSKLFNLGGTASGWVGETDNRPQTNTGKFASLTFGHGEIYANPAATQQLLDDSEIDLEAWLAGEVNTEFSKQEGPAFVAGDGEKKPFGILTYVDGGANAKKHPFGSIGVVASGAAAGITSDGVIDLIYDLPSAFTGNARFTMNRNTQRQVRKLKDGQGNYLWQPSFVAGQPAMLAGYPVAEVPDMPDVVANSTPILFGDFKQTYLIIDRIGVRVLRDPYTAKPYVLFYTTKRVGGGLLNPEPMRAMKVAAGA</sequence>
<dbReference type="SUPFAM" id="SSF56563">
    <property type="entry name" value="Major capsid protein gp5"/>
    <property type="match status" value="1"/>
</dbReference>
<evidence type="ECO:0000313" key="6">
    <source>
        <dbReference type="Proteomes" id="UP000064029"/>
    </source>
</evidence>
<evidence type="ECO:0000313" key="5">
    <source>
        <dbReference type="EMBL" id="KVG55640.1"/>
    </source>
</evidence>
<dbReference type="Proteomes" id="UP000064029">
    <property type="component" value="Unassembled WGS sequence"/>
</dbReference>
<feature type="signal peptide" evidence="3">
    <location>
        <begin position="1"/>
        <end position="20"/>
    </location>
</feature>
<feature type="coiled-coil region" evidence="2">
    <location>
        <begin position="74"/>
        <end position="101"/>
    </location>
</feature>
<keyword evidence="3" id="KW-0732">Signal</keyword>
<dbReference type="NCBIfam" id="TIGR01554">
    <property type="entry name" value="major_cap_HK97"/>
    <property type="match status" value="1"/>
</dbReference>
<keyword evidence="2" id="KW-0175">Coiled coil</keyword>
<evidence type="ECO:0000256" key="1">
    <source>
        <dbReference type="ARBA" id="ARBA00004328"/>
    </source>
</evidence>
<organism evidence="5 6">
    <name type="scientific">Burkholderia ubonensis</name>
    <dbReference type="NCBI Taxonomy" id="101571"/>
    <lineage>
        <taxon>Bacteria</taxon>
        <taxon>Pseudomonadati</taxon>
        <taxon>Pseudomonadota</taxon>
        <taxon>Betaproteobacteria</taxon>
        <taxon>Burkholderiales</taxon>
        <taxon>Burkholderiaceae</taxon>
        <taxon>Burkholderia</taxon>
        <taxon>Burkholderia cepacia complex</taxon>
    </lineage>
</organism>
<dbReference type="Pfam" id="PF05065">
    <property type="entry name" value="Phage_capsid"/>
    <property type="match status" value="1"/>
</dbReference>
<dbReference type="OrthoDB" id="9786516at2"/>
<dbReference type="RefSeq" id="WP_059759416.1">
    <property type="nucleotide sequence ID" value="NZ_CP013416.1"/>
</dbReference>
<name>A0A118HL36_9BURK</name>
<dbReference type="Gene3D" id="3.30.2320.10">
    <property type="entry name" value="hypothetical protein PF0899 domain"/>
    <property type="match status" value="1"/>
</dbReference>